<dbReference type="EMBL" id="JACBJI010000018">
    <property type="protein sequence ID" value="NYA72759.1"/>
    <property type="molecule type" value="Genomic_DNA"/>
</dbReference>
<dbReference type="AlphaFoldDB" id="A0A7Y8Y534"/>
<accession>A0A7Y8Y534</accession>
<gene>
    <name evidence="1" type="ORF">HZF10_17660</name>
</gene>
<protein>
    <submittedName>
        <fullName evidence="1">Uncharacterized protein</fullName>
    </submittedName>
</protein>
<comment type="caution">
    <text evidence="1">The sequence shown here is derived from an EMBL/GenBank/DDBJ whole genome shotgun (WGS) entry which is preliminary data.</text>
</comment>
<reference evidence="1 2" key="1">
    <citation type="submission" date="2020-07" db="EMBL/GenBank/DDBJ databases">
        <authorList>
            <person name="Sun Q."/>
        </authorList>
    </citation>
    <scope>NUCLEOTIDE SEQUENCE [LARGE SCALE GENOMIC DNA]</scope>
    <source>
        <strain evidence="1 2">MAH-1</strain>
    </source>
</reference>
<dbReference type="Proteomes" id="UP000535020">
    <property type="component" value="Unassembled WGS sequence"/>
</dbReference>
<dbReference type="RefSeq" id="WP_176007569.1">
    <property type="nucleotide sequence ID" value="NZ_JABWMI010000040.1"/>
</dbReference>
<name>A0A7Y8Y534_9FLAO</name>
<evidence type="ECO:0000313" key="1">
    <source>
        <dbReference type="EMBL" id="NYA72759.1"/>
    </source>
</evidence>
<keyword evidence="2" id="KW-1185">Reference proteome</keyword>
<proteinExistence type="predicted"/>
<organism evidence="1 2">
    <name type="scientific">Flavobacterium agri</name>
    <dbReference type="NCBI Taxonomy" id="2743471"/>
    <lineage>
        <taxon>Bacteria</taxon>
        <taxon>Pseudomonadati</taxon>
        <taxon>Bacteroidota</taxon>
        <taxon>Flavobacteriia</taxon>
        <taxon>Flavobacteriales</taxon>
        <taxon>Flavobacteriaceae</taxon>
        <taxon>Flavobacterium</taxon>
    </lineage>
</organism>
<sequence>MNKKHPFEKRLWWRTRLPWFLINLGIAGKGKDCELLNAAHKWYNADGINSGCYYCKKTTQQIKW</sequence>
<evidence type="ECO:0000313" key="2">
    <source>
        <dbReference type="Proteomes" id="UP000535020"/>
    </source>
</evidence>